<protein>
    <submittedName>
        <fullName evidence="1">Uncharacterized protein</fullName>
    </submittedName>
</protein>
<dbReference type="EMBL" id="JQHL01000001">
    <property type="protein sequence ID" value="KFX21833.1"/>
    <property type="molecule type" value="Genomic_DNA"/>
</dbReference>
<name>A0ABR4V344_9GAMM</name>
<proteinExistence type="predicted"/>
<keyword evidence="2" id="KW-1185">Reference proteome</keyword>
<sequence length="63" mass="7490">MERNLSIVEELSECVKDFNLKQTVMAFFVPYGIRLRILYAISSYFLNVRYTLINHAREAEEDE</sequence>
<gene>
    <name evidence="1" type="ORF">JV35_01380</name>
</gene>
<reference evidence="1 2" key="1">
    <citation type="submission" date="2014-08" db="EMBL/GenBank/DDBJ databases">
        <title>Genome sequences of NCPPB Pectobacterium isolates.</title>
        <authorList>
            <person name="Glover R.H."/>
            <person name="Sapp M."/>
            <person name="Elphinstone J."/>
        </authorList>
    </citation>
    <scope>NUCLEOTIDE SEQUENCE [LARGE SCALE GENOMIC DNA]</scope>
    <source>
        <strain evidence="1 2">NCPPB 2793</strain>
    </source>
</reference>
<evidence type="ECO:0000313" key="2">
    <source>
        <dbReference type="Proteomes" id="UP000032869"/>
    </source>
</evidence>
<organism evidence="1 2">
    <name type="scientific">Pectobacterium betavasculorum</name>
    <dbReference type="NCBI Taxonomy" id="55207"/>
    <lineage>
        <taxon>Bacteria</taxon>
        <taxon>Pseudomonadati</taxon>
        <taxon>Pseudomonadota</taxon>
        <taxon>Gammaproteobacteria</taxon>
        <taxon>Enterobacterales</taxon>
        <taxon>Pectobacteriaceae</taxon>
        <taxon>Pectobacterium</taxon>
    </lineage>
</organism>
<accession>A0ABR4V344</accession>
<evidence type="ECO:0000313" key="1">
    <source>
        <dbReference type="EMBL" id="KFX21833.1"/>
    </source>
</evidence>
<dbReference type="Proteomes" id="UP000032869">
    <property type="component" value="Unassembled WGS sequence"/>
</dbReference>
<comment type="caution">
    <text evidence="1">The sequence shown here is derived from an EMBL/GenBank/DDBJ whole genome shotgun (WGS) entry which is preliminary data.</text>
</comment>